<evidence type="ECO:0000256" key="1">
    <source>
        <dbReference type="ARBA" id="ARBA00004236"/>
    </source>
</evidence>
<dbReference type="RefSeq" id="WP_238192406.1">
    <property type="nucleotide sequence ID" value="NZ_BPQJ01000023.1"/>
</dbReference>
<accession>A0AA37HE76</accession>
<evidence type="ECO:0000313" key="11">
    <source>
        <dbReference type="EMBL" id="GJD64265.1"/>
    </source>
</evidence>
<reference evidence="11" key="2">
    <citation type="submission" date="2021-08" db="EMBL/GenBank/DDBJ databases">
        <authorList>
            <person name="Tani A."/>
            <person name="Ola A."/>
            <person name="Ogura Y."/>
            <person name="Katsura K."/>
            <person name="Hayashi T."/>
        </authorList>
    </citation>
    <scope>NUCLEOTIDE SEQUENCE</scope>
    <source>
        <strain evidence="11">JCM 32048</strain>
    </source>
</reference>
<gene>
    <name evidence="11" type="primary">epsL</name>
    <name evidence="11" type="ORF">MPEAHAMD_4446</name>
</gene>
<protein>
    <submittedName>
        <fullName evidence="11">Sugar transferase EpsL</fullName>
    </submittedName>
</protein>
<proteinExistence type="inferred from homology"/>
<dbReference type="GO" id="GO:0000271">
    <property type="term" value="P:polysaccharide biosynthetic process"/>
    <property type="evidence" value="ECO:0007669"/>
    <property type="project" value="UniProtKB-KW"/>
</dbReference>
<evidence type="ECO:0000259" key="10">
    <source>
        <dbReference type="Pfam" id="PF02397"/>
    </source>
</evidence>
<evidence type="ECO:0000256" key="4">
    <source>
        <dbReference type="ARBA" id="ARBA00022679"/>
    </source>
</evidence>
<name>A0AA37HE76_9HYPH</name>
<evidence type="ECO:0000256" key="7">
    <source>
        <dbReference type="ARBA" id="ARBA00023136"/>
    </source>
</evidence>
<comment type="similarity">
    <text evidence="2">Belongs to the bacterial sugar transferase family.</text>
</comment>
<dbReference type="PANTHER" id="PTHR30576">
    <property type="entry name" value="COLANIC BIOSYNTHESIS UDP-GLUCOSE LIPID CARRIER TRANSFERASE"/>
    <property type="match status" value="1"/>
</dbReference>
<evidence type="ECO:0000256" key="3">
    <source>
        <dbReference type="ARBA" id="ARBA00022475"/>
    </source>
</evidence>
<keyword evidence="5 9" id="KW-0812">Transmembrane</keyword>
<dbReference type="InterPro" id="IPR003362">
    <property type="entry name" value="Bact_transf"/>
</dbReference>
<feature type="domain" description="Bacterial sugar transferase" evidence="10">
    <location>
        <begin position="32"/>
        <end position="224"/>
    </location>
</feature>
<dbReference type="EMBL" id="BPQJ01000023">
    <property type="protein sequence ID" value="GJD64265.1"/>
    <property type="molecule type" value="Genomic_DNA"/>
</dbReference>
<evidence type="ECO:0000256" key="2">
    <source>
        <dbReference type="ARBA" id="ARBA00006464"/>
    </source>
</evidence>
<feature type="transmembrane region" description="Helical" evidence="9">
    <location>
        <begin position="37"/>
        <end position="61"/>
    </location>
</feature>
<reference evidence="11" key="1">
    <citation type="journal article" date="2016" name="Front. Microbiol.">
        <title>Genome Sequence of the Piezophilic, Mesophilic Sulfate-Reducing Bacterium Desulfovibrio indicus J2T.</title>
        <authorList>
            <person name="Cao J."/>
            <person name="Maignien L."/>
            <person name="Shao Z."/>
            <person name="Alain K."/>
            <person name="Jebbar M."/>
        </authorList>
    </citation>
    <scope>NUCLEOTIDE SEQUENCE</scope>
    <source>
        <strain evidence="11">JCM 32048</strain>
    </source>
</reference>
<keyword evidence="8" id="KW-0270">Exopolysaccharide synthesis</keyword>
<keyword evidence="4 11" id="KW-0808">Transferase</keyword>
<dbReference type="GO" id="GO:0005886">
    <property type="term" value="C:plasma membrane"/>
    <property type="evidence" value="ECO:0007669"/>
    <property type="project" value="UniProtKB-SubCell"/>
</dbReference>
<keyword evidence="3" id="KW-1003">Cell membrane</keyword>
<keyword evidence="12" id="KW-1185">Reference proteome</keyword>
<evidence type="ECO:0000256" key="9">
    <source>
        <dbReference type="SAM" id="Phobius"/>
    </source>
</evidence>
<dbReference type="AlphaFoldDB" id="A0AA37HE76"/>
<dbReference type="GO" id="GO:0016780">
    <property type="term" value="F:phosphotransferase activity, for other substituted phosphate groups"/>
    <property type="evidence" value="ECO:0007669"/>
    <property type="project" value="TreeGrafter"/>
</dbReference>
<organism evidence="11 12">
    <name type="scientific">Methylobacterium frigidaeris</name>
    <dbReference type="NCBI Taxonomy" id="2038277"/>
    <lineage>
        <taxon>Bacteria</taxon>
        <taxon>Pseudomonadati</taxon>
        <taxon>Pseudomonadota</taxon>
        <taxon>Alphaproteobacteria</taxon>
        <taxon>Hyphomicrobiales</taxon>
        <taxon>Methylobacteriaceae</taxon>
        <taxon>Methylobacterium</taxon>
    </lineage>
</organism>
<dbReference type="Pfam" id="PF02397">
    <property type="entry name" value="Bac_transf"/>
    <property type="match status" value="1"/>
</dbReference>
<sequence length="229" mass="25551">MLIERSAEATAIPLNDVARDHALRAPALSRAKRTLDIVAAGGALAMFGILLGIIALAILIMEGRPILIRHRRIGRNGVSFPCFKFRTMVRDADAALSRYLASHPEASAEWRETHKLKRDPRVTPLGRVLRDTSLDELPQLFNILRGEMSLVGPRPIVADEIKRYGIAFADYKAVRPGLTGLWQCSGRNDVSYEQRVQMDSQYVRSWSLYSDLAIIVKTVPAVIKSRGVY</sequence>
<dbReference type="Proteomes" id="UP001055286">
    <property type="component" value="Unassembled WGS sequence"/>
</dbReference>
<evidence type="ECO:0000256" key="8">
    <source>
        <dbReference type="ARBA" id="ARBA00023169"/>
    </source>
</evidence>
<keyword evidence="7 9" id="KW-0472">Membrane</keyword>
<dbReference type="PANTHER" id="PTHR30576:SF4">
    <property type="entry name" value="UNDECAPRENYL-PHOSPHATE GALACTOSE PHOSPHOTRANSFERASE"/>
    <property type="match status" value="1"/>
</dbReference>
<keyword evidence="6 9" id="KW-1133">Transmembrane helix</keyword>
<evidence type="ECO:0000256" key="5">
    <source>
        <dbReference type="ARBA" id="ARBA00022692"/>
    </source>
</evidence>
<evidence type="ECO:0000313" key="12">
    <source>
        <dbReference type="Proteomes" id="UP001055286"/>
    </source>
</evidence>
<comment type="caution">
    <text evidence="11">The sequence shown here is derived from an EMBL/GenBank/DDBJ whole genome shotgun (WGS) entry which is preliminary data.</text>
</comment>
<comment type="subcellular location">
    <subcellularLocation>
        <location evidence="1">Cell membrane</location>
    </subcellularLocation>
</comment>
<evidence type="ECO:0000256" key="6">
    <source>
        <dbReference type="ARBA" id="ARBA00022989"/>
    </source>
</evidence>